<accession>A0A0K2T311</accession>
<reference evidence="1" key="1">
    <citation type="submission" date="2014-05" db="EMBL/GenBank/DDBJ databases">
        <authorList>
            <person name="Chronopoulou M."/>
        </authorList>
    </citation>
    <scope>NUCLEOTIDE SEQUENCE</scope>
    <source>
        <tissue evidence="1">Whole organism</tissue>
    </source>
</reference>
<feature type="non-terminal residue" evidence="1">
    <location>
        <position position="1"/>
    </location>
</feature>
<organism evidence="1">
    <name type="scientific">Lepeophtheirus salmonis</name>
    <name type="common">Salmon louse</name>
    <name type="synonym">Caligus salmonis</name>
    <dbReference type="NCBI Taxonomy" id="72036"/>
    <lineage>
        <taxon>Eukaryota</taxon>
        <taxon>Metazoa</taxon>
        <taxon>Ecdysozoa</taxon>
        <taxon>Arthropoda</taxon>
        <taxon>Crustacea</taxon>
        <taxon>Multicrustacea</taxon>
        <taxon>Hexanauplia</taxon>
        <taxon>Copepoda</taxon>
        <taxon>Siphonostomatoida</taxon>
        <taxon>Caligidae</taxon>
        <taxon>Lepeophtheirus</taxon>
    </lineage>
</organism>
<name>A0A0K2T311_LEPSM</name>
<dbReference type="AlphaFoldDB" id="A0A0K2T311"/>
<protein>
    <submittedName>
        <fullName evidence="1">Uncharacterized protein</fullName>
    </submittedName>
</protein>
<proteinExistence type="predicted"/>
<evidence type="ECO:0000313" key="1">
    <source>
        <dbReference type="EMBL" id="CDW20210.1"/>
    </source>
</evidence>
<dbReference type="EMBL" id="HACA01002849">
    <property type="protein sequence ID" value="CDW20210.1"/>
    <property type="molecule type" value="Transcribed_RNA"/>
</dbReference>
<sequence length="66" mass="7845">TVVDFRKRKIQKIKFCKKSYRFVKFLDLFSKKFKKKKKKIFILLGTPLGYSPSNLPPLHLRTSLSL</sequence>